<dbReference type="InterPro" id="IPR001597">
    <property type="entry name" value="ArAA_b-elim_lyase/Thr_aldolase"/>
</dbReference>
<evidence type="ECO:0000313" key="6">
    <source>
        <dbReference type="EMBL" id="GAM57808.1"/>
    </source>
</evidence>
<name>A0A0B8P3E7_9VIBR</name>
<accession>A0A0B8P3E7</accession>
<organism evidence="6 7">
    <name type="scientific">Vibrio ishigakensis</name>
    <dbReference type="NCBI Taxonomy" id="1481914"/>
    <lineage>
        <taxon>Bacteria</taxon>
        <taxon>Pseudomonadati</taxon>
        <taxon>Pseudomonadota</taxon>
        <taxon>Gammaproteobacteria</taxon>
        <taxon>Vibrionales</taxon>
        <taxon>Vibrionaceae</taxon>
        <taxon>Vibrio</taxon>
    </lineage>
</organism>
<evidence type="ECO:0000256" key="3">
    <source>
        <dbReference type="ARBA" id="ARBA00011881"/>
    </source>
</evidence>
<dbReference type="PANTHER" id="PTHR48097">
    <property type="entry name" value="L-THREONINE ALDOLASE-RELATED"/>
    <property type="match status" value="1"/>
</dbReference>
<dbReference type="GO" id="GO:0005829">
    <property type="term" value="C:cytosol"/>
    <property type="evidence" value="ECO:0007669"/>
    <property type="project" value="TreeGrafter"/>
</dbReference>
<dbReference type="Gene3D" id="3.40.640.10">
    <property type="entry name" value="Type I PLP-dependent aspartate aminotransferase-like (Major domain)"/>
    <property type="match status" value="1"/>
</dbReference>
<evidence type="ECO:0000313" key="7">
    <source>
        <dbReference type="Proteomes" id="UP000031671"/>
    </source>
</evidence>
<dbReference type="PANTHER" id="PTHR48097:SF9">
    <property type="entry name" value="L-THREONINE ALDOLASE"/>
    <property type="match status" value="1"/>
</dbReference>
<dbReference type="InterPro" id="IPR015424">
    <property type="entry name" value="PyrdxlP-dep_Trfase"/>
</dbReference>
<evidence type="ECO:0000256" key="4">
    <source>
        <dbReference type="ARBA" id="ARBA00022898"/>
    </source>
</evidence>
<dbReference type="Gene3D" id="3.90.1150.10">
    <property type="entry name" value="Aspartate Aminotransferase, domain 1"/>
    <property type="match status" value="1"/>
</dbReference>
<comment type="similarity">
    <text evidence="2">Belongs to the threonine aldolase family.</text>
</comment>
<comment type="subunit">
    <text evidence="3">Homotetramer.</text>
</comment>
<feature type="domain" description="Aromatic amino acid beta-eliminating lyase/threonine aldolase" evidence="5">
    <location>
        <begin position="18"/>
        <end position="291"/>
    </location>
</feature>
<evidence type="ECO:0000256" key="2">
    <source>
        <dbReference type="ARBA" id="ARBA00006966"/>
    </source>
</evidence>
<keyword evidence="4" id="KW-0663">Pyridoxal phosphate</keyword>
<dbReference type="GO" id="GO:0006567">
    <property type="term" value="P:L-threonine catabolic process"/>
    <property type="evidence" value="ECO:0007669"/>
    <property type="project" value="TreeGrafter"/>
</dbReference>
<gene>
    <name evidence="6" type="ORF">JCM19231_3305</name>
</gene>
<dbReference type="AlphaFoldDB" id="A0A0B8P3E7"/>
<reference evidence="6 7" key="2">
    <citation type="submission" date="2015-01" db="EMBL/GenBank/DDBJ databases">
        <authorList>
            <consortium name="NBRP consortium"/>
            <person name="Sawabe T."/>
            <person name="Meirelles P."/>
            <person name="Feng G."/>
            <person name="Sayaka M."/>
            <person name="Hattori M."/>
            <person name="Ohkuma M."/>
        </authorList>
    </citation>
    <scope>NUCLEOTIDE SEQUENCE [LARGE SCALE GENOMIC DNA]</scope>
    <source>
        <strain evidence="7">JCM 19231</strain>
    </source>
</reference>
<dbReference type="Proteomes" id="UP000031671">
    <property type="component" value="Unassembled WGS sequence"/>
</dbReference>
<proteinExistence type="inferred from homology"/>
<evidence type="ECO:0000256" key="1">
    <source>
        <dbReference type="ARBA" id="ARBA00001933"/>
    </source>
</evidence>
<protein>
    <submittedName>
        <fullName evidence="6">Low-specificity L-threonine aldolase</fullName>
        <ecNumber evidence="6">4.1.2.5</ecNumber>
    </submittedName>
</protein>
<dbReference type="Pfam" id="PF01212">
    <property type="entry name" value="Beta_elim_lyase"/>
    <property type="match status" value="1"/>
</dbReference>
<dbReference type="InterPro" id="IPR015421">
    <property type="entry name" value="PyrdxlP-dep_Trfase_major"/>
</dbReference>
<dbReference type="InterPro" id="IPR015422">
    <property type="entry name" value="PyrdxlP-dep_Trfase_small"/>
</dbReference>
<comment type="cofactor">
    <cofactor evidence="1">
        <name>pyridoxal 5'-phosphate</name>
        <dbReference type="ChEBI" id="CHEBI:597326"/>
    </cofactor>
</comment>
<dbReference type="EC" id="4.1.2.5" evidence="6"/>
<dbReference type="GO" id="GO:0008732">
    <property type="term" value="F:L-allo-threonine aldolase activity"/>
    <property type="evidence" value="ECO:0007669"/>
    <property type="project" value="TreeGrafter"/>
</dbReference>
<dbReference type="SUPFAM" id="SSF53383">
    <property type="entry name" value="PLP-dependent transferases"/>
    <property type="match status" value="1"/>
</dbReference>
<keyword evidence="6" id="KW-0456">Lyase</keyword>
<evidence type="ECO:0000259" key="5">
    <source>
        <dbReference type="Pfam" id="PF01212"/>
    </source>
</evidence>
<dbReference type="GO" id="GO:0006545">
    <property type="term" value="P:glycine biosynthetic process"/>
    <property type="evidence" value="ECO:0007669"/>
    <property type="project" value="TreeGrafter"/>
</dbReference>
<reference evidence="6 7" key="1">
    <citation type="submission" date="2015-01" db="EMBL/GenBank/DDBJ databases">
        <title>Vibrio sp. C1 JCM 19231 whole genome shotgun sequence.</title>
        <authorList>
            <person name="Sawabe T."/>
            <person name="Meirelles P."/>
            <person name="Feng G."/>
            <person name="Sayaka M."/>
            <person name="Hattori M."/>
            <person name="Ohkuma M."/>
        </authorList>
    </citation>
    <scope>NUCLEOTIDE SEQUENCE [LARGE SCALE GENOMIC DNA]</scope>
    <source>
        <strain evidence="7">JCM 19231</strain>
    </source>
</reference>
<dbReference type="EMBL" id="BBRZ01000065">
    <property type="protein sequence ID" value="GAM57808.1"/>
    <property type="molecule type" value="Genomic_DNA"/>
</dbReference>
<keyword evidence="7" id="KW-1185">Reference proteome</keyword>
<comment type="caution">
    <text evidence="6">The sequence shown here is derived from an EMBL/GenBank/DDBJ whole genome shotgun (WGS) entry which is preliminary data.</text>
</comment>
<sequence>MSNLRQQCSTILPGNKEDTPAEHFAKMAKWCEENNVHHDVYGEGETIQALEQKVADLLGYEAGLFVMTGTMTQTTALQLVAKQKRNPLVAMHSSSHVYLRERQGYQFQQRFNVLPLGNAYQPWKLDDLKAWPDEIAAVLYELPMREIGGQLPSWEELQAIKAYCAEQDIHLHLDGARLFETGAYYQKDYSEITKGFGSAYVSLYKGVGGMGGSILLGSKEFIELAAMWMKRQGGDVYHRTPYVVSAAMQFDERLAIMPRLYERTQEIYQILQEFPKLAVNPAMPQANMLHLILPYGQEKALELQHKLATEQGIWIGNPQVSYHPKQSYMEWYVGDNLLNLNDEELRVVFTALESHS</sequence>